<reference evidence="2" key="1">
    <citation type="submission" date="2023-07" db="EMBL/GenBank/DDBJ databases">
        <authorList>
            <person name="Xia Y."/>
        </authorList>
    </citation>
    <scope>NUCLEOTIDE SEQUENCE</scope>
    <source>
        <strain evidence="2">E</strain>
    </source>
</reference>
<sequence>MSSELLQIIQDILETKYAVSKEDYKVTVDHTNSYWLRFGDIKEAWFTISLKEYDKHICTWTELCSKDGNIIYYLERDVRKKDRTVALLDAIIGDNESVRKYQRETLLKMRERNRFLEQENEKLRRKNREVKYAPGGKGYENAKGHFIGLI</sequence>
<gene>
    <name evidence="2" type="ORF">MarDSR_129</name>
</gene>
<dbReference type="EMBL" id="OR343189">
    <property type="protein sequence ID" value="WNL50168.1"/>
    <property type="molecule type" value="Genomic_DNA"/>
</dbReference>
<name>A0AA96EN81_9VIRU</name>
<organism evidence="2">
    <name type="scientific">Marseillevirus sp</name>
    <dbReference type="NCBI Taxonomy" id="2809551"/>
    <lineage>
        <taxon>Viruses</taxon>
        <taxon>Varidnaviria</taxon>
        <taxon>Bamfordvirae</taxon>
        <taxon>Nucleocytoviricota</taxon>
        <taxon>Megaviricetes</taxon>
        <taxon>Pimascovirales</taxon>
        <taxon>Pimascovirales incertae sedis</taxon>
        <taxon>Marseilleviridae</taxon>
        <taxon>Marseillevirus</taxon>
    </lineage>
</organism>
<proteinExistence type="predicted"/>
<evidence type="ECO:0000313" key="2">
    <source>
        <dbReference type="EMBL" id="WNL50168.1"/>
    </source>
</evidence>
<evidence type="ECO:0000256" key="1">
    <source>
        <dbReference type="SAM" id="Coils"/>
    </source>
</evidence>
<keyword evidence="1" id="KW-0175">Coiled coil</keyword>
<protein>
    <submittedName>
        <fullName evidence="2">Uncharacterized protein</fullName>
    </submittedName>
</protein>
<accession>A0AA96EN81</accession>
<feature type="coiled-coil region" evidence="1">
    <location>
        <begin position="106"/>
        <end position="133"/>
    </location>
</feature>